<dbReference type="Proteomes" id="UP000236182">
    <property type="component" value="Unassembled WGS sequence"/>
</dbReference>
<dbReference type="SMART" id="SM00342">
    <property type="entry name" value="HTH_ARAC"/>
    <property type="match status" value="1"/>
</dbReference>
<protein>
    <submittedName>
        <fullName evidence="5">AraC family transcriptional regulator</fullName>
    </submittedName>
</protein>
<reference evidence="5" key="1">
    <citation type="submission" date="2018-04" db="EMBL/GenBank/DDBJ databases">
        <title>Draft Genome Sequences of Chryseobacterium lactis NCTC11390T isolated from milk, Chryseobacterium oncorhynchi 701B-08T from rainbow trout, and Chryseobacterium viscerum 687B-08T from diseased fish.</title>
        <authorList>
            <person name="Jeong J.-J."/>
            <person name="Lee Y.J."/>
            <person name="Pathiraja D."/>
            <person name="Park B."/>
            <person name="Choi I.-G."/>
            <person name="Kim K.D."/>
        </authorList>
    </citation>
    <scope>NUCLEOTIDE SEQUENCE [LARGE SCALE GENOMIC DNA]</scope>
    <source>
        <strain evidence="5">701B-08</strain>
    </source>
</reference>
<keyword evidence="2" id="KW-0238">DNA-binding</keyword>
<dbReference type="Pfam" id="PF12833">
    <property type="entry name" value="HTH_18"/>
    <property type="match status" value="1"/>
</dbReference>
<dbReference type="OrthoDB" id="2666928at2"/>
<keyword evidence="6" id="KW-1185">Reference proteome</keyword>
<dbReference type="InterPro" id="IPR003313">
    <property type="entry name" value="AraC-bd"/>
</dbReference>
<dbReference type="EMBL" id="PPEI02000001">
    <property type="protein sequence ID" value="PWN67191.1"/>
    <property type="molecule type" value="Genomic_DNA"/>
</dbReference>
<dbReference type="Gene3D" id="1.10.10.60">
    <property type="entry name" value="Homeodomain-like"/>
    <property type="match status" value="1"/>
</dbReference>
<dbReference type="GO" id="GO:0003700">
    <property type="term" value="F:DNA-binding transcription factor activity"/>
    <property type="evidence" value="ECO:0007669"/>
    <property type="project" value="InterPro"/>
</dbReference>
<dbReference type="InterPro" id="IPR018060">
    <property type="entry name" value="HTH_AraC"/>
</dbReference>
<evidence type="ECO:0000313" key="6">
    <source>
        <dbReference type="Proteomes" id="UP000236182"/>
    </source>
</evidence>
<dbReference type="GO" id="GO:0043565">
    <property type="term" value="F:sequence-specific DNA binding"/>
    <property type="evidence" value="ECO:0007669"/>
    <property type="project" value="InterPro"/>
</dbReference>
<dbReference type="AlphaFoldDB" id="A0A316X0B3"/>
<evidence type="ECO:0000259" key="4">
    <source>
        <dbReference type="PROSITE" id="PS01124"/>
    </source>
</evidence>
<name>A0A316X0B3_9FLAO</name>
<keyword evidence="3" id="KW-0804">Transcription</keyword>
<feature type="domain" description="HTH araC/xylS-type" evidence="4">
    <location>
        <begin position="191"/>
        <end position="289"/>
    </location>
</feature>
<sequence length="291" mass="34499">MKKLSQTTVSEVMFKKEFYQQFEIIDLAQLYTKNKQTITKIHRADFYHIIWFRKGNTVHFVDFEEIKIEPETILVLNKNVIHRFSDNENVEGTVILFTDSFFSKSKEDAEYLQSNFLFHSLFSISRISLCKQKDVFIQFLDLMTQEVSFHNDSFQSEILRNHLHNTLLIIERGMQGEEKKLFKSKALKDAYMFSSLLENNFKSEKTVHYYAKEINITEKKLIQSTLLITGKTPKDLIINRVVLEAQRQIVFTNKSIKEIAYDLGYDEPTNFIKFFRKQCETTPLDFRNKFS</sequence>
<dbReference type="SUPFAM" id="SSF51215">
    <property type="entry name" value="Regulatory protein AraC"/>
    <property type="match status" value="1"/>
</dbReference>
<evidence type="ECO:0000313" key="5">
    <source>
        <dbReference type="EMBL" id="PWN67191.1"/>
    </source>
</evidence>
<keyword evidence="1" id="KW-0805">Transcription regulation</keyword>
<dbReference type="SUPFAM" id="SSF46689">
    <property type="entry name" value="Homeodomain-like"/>
    <property type="match status" value="1"/>
</dbReference>
<dbReference type="PANTHER" id="PTHR43280:SF32">
    <property type="entry name" value="TRANSCRIPTIONAL REGULATORY PROTEIN"/>
    <property type="match status" value="1"/>
</dbReference>
<evidence type="ECO:0000256" key="1">
    <source>
        <dbReference type="ARBA" id="ARBA00023015"/>
    </source>
</evidence>
<comment type="caution">
    <text evidence="5">The sequence shown here is derived from an EMBL/GenBank/DDBJ whole genome shotgun (WGS) entry which is preliminary data.</text>
</comment>
<dbReference type="RefSeq" id="WP_109617340.1">
    <property type="nucleotide sequence ID" value="NZ_PPEI02000001.1"/>
</dbReference>
<proteinExistence type="predicted"/>
<dbReference type="InterPro" id="IPR037923">
    <property type="entry name" value="HTH-like"/>
</dbReference>
<evidence type="ECO:0000256" key="3">
    <source>
        <dbReference type="ARBA" id="ARBA00023163"/>
    </source>
</evidence>
<dbReference type="PANTHER" id="PTHR43280">
    <property type="entry name" value="ARAC-FAMILY TRANSCRIPTIONAL REGULATOR"/>
    <property type="match status" value="1"/>
</dbReference>
<dbReference type="InterPro" id="IPR009057">
    <property type="entry name" value="Homeodomain-like_sf"/>
</dbReference>
<dbReference type="Pfam" id="PF02311">
    <property type="entry name" value="AraC_binding"/>
    <property type="match status" value="1"/>
</dbReference>
<gene>
    <name evidence="5" type="ORF">C1638_000880</name>
</gene>
<organism evidence="5 6">
    <name type="scientific">Chryseobacterium oncorhynchi</name>
    <dbReference type="NCBI Taxonomy" id="741074"/>
    <lineage>
        <taxon>Bacteria</taxon>
        <taxon>Pseudomonadati</taxon>
        <taxon>Bacteroidota</taxon>
        <taxon>Flavobacteriia</taxon>
        <taxon>Flavobacteriales</taxon>
        <taxon>Weeksellaceae</taxon>
        <taxon>Chryseobacterium group</taxon>
        <taxon>Chryseobacterium</taxon>
    </lineage>
</organism>
<dbReference type="PROSITE" id="PS01124">
    <property type="entry name" value="HTH_ARAC_FAMILY_2"/>
    <property type="match status" value="1"/>
</dbReference>
<evidence type="ECO:0000256" key="2">
    <source>
        <dbReference type="ARBA" id="ARBA00023125"/>
    </source>
</evidence>
<accession>A0A316X0B3</accession>